<dbReference type="RefSeq" id="WP_180138888.1">
    <property type="nucleotide sequence ID" value="NZ_CAADHO010000002.1"/>
</dbReference>
<dbReference type="EMBL" id="CAADHO010000002">
    <property type="protein sequence ID" value="VFQ44130.1"/>
    <property type="molecule type" value="Genomic_DNA"/>
</dbReference>
<keyword evidence="3" id="KW-1185">Reference proteome</keyword>
<evidence type="ECO:0000313" key="3">
    <source>
        <dbReference type="Proteomes" id="UP000507962"/>
    </source>
</evidence>
<feature type="compositionally biased region" description="Polar residues" evidence="1">
    <location>
        <begin position="1"/>
        <end position="10"/>
    </location>
</feature>
<evidence type="ECO:0008006" key="4">
    <source>
        <dbReference type="Google" id="ProtNLM"/>
    </source>
</evidence>
<feature type="compositionally biased region" description="Basic and acidic residues" evidence="1">
    <location>
        <begin position="75"/>
        <end position="92"/>
    </location>
</feature>
<dbReference type="Proteomes" id="UP000507962">
    <property type="component" value="Unassembled WGS sequence"/>
</dbReference>
<gene>
    <name evidence="2" type="ORF">MSL71_17740</name>
</gene>
<evidence type="ECO:0000313" key="2">
    <source>
        <dbReference type="EMBL" id="VFQ44130.1"/>
    </source>
</evidence>
<sequence length="243" mass="28185">MSDFLQSIRNQSKDKRYQHNHQSRRPYDHNNGGHSNHHHNQQNHHNNQQQYQNNQNNSNNYHHRNNNDNQNNYHRNNDNRRYHQRPRNDYAQKDENLGLIKDLLETMVTQQNQAMEIHERRAIAEERKAEAIEEIASIISSLAGAEFPTIDKVVSGIDAVAREYEDELGLVDDEPMDDLPEQEAAPAAEMSKDEIIGMIHKMRAQGSTYNEVAAHLTELGLPTFSGRGKWHAQTIHRLCQQEG</sequence>
<organism evidence="2 3">
    <name type="scientific">Desulfoluna butyratoxydans</name>
    <dbReference type="NCBI Taxonomy" id="231438"/>
    <lineage>
        <taxon>Bacteria</taxon>
        <taxon>Pseudomonadati</taxon>
        <taxon>Thermodesulfobacteriota</taxon>
        <taxon>Desulfobacteria</taxon>
        <taxon>Desulfobacterales</taxon>
        <taxon>Desulfolunaceae</taxon>
        <taxon>Desulfoluna</taxon>
    </lineage>
</organism>
<protein>
    <recommendedName>
        <fullName evidence="4">Recombinase</fullName>
    </recommendedName>
</protein>
<name>A0A4U8YKQ0_9BACT</name>
<reference evidence="2 3" key="1">
    <citation type="submission" date="2019-03" db="EMBL/GenBank/DDBJ databases">
        <authorList>
            <person name="Nijsse B."/>
        </authorList>
    </citation>
    <scope>NUCLEOTIDE SEQUENCE [LARGE SCALE GENOMIC DNA]</scope>
    <source>
        <strain evidence="2">Desulfoluna butyratoxydans MSL71</strain>
    </source>
</reference>
<accession>A0A4U8YKQ0</accession>
<proteinExistence type="predicted"/>
<feature type="compositionally biased region" description="Low complexity" evidence="1">
    <location>
        <begin position="43"/>
        <end position="60"/>
    </location>
</feature>
<evidence type="ECO:0000256" key="1">
    <source>
        <dbReference type="SAM" id="MobiDB-lite"/>
    </source>
</evidence>
<dbReference type="AlphaFoldDB" id="A0A4U8YKQ0"/>
<feature type="region of interest" description="Disordered" evidence="1">
    <location>
        <begin position="1"/>
        <end position="92"/>
    </location>
</feature>